<keyword evidence="4" id="KW-0804">Transcription</keyword>
<keyword evidence="2" id="KW-0805">Transcription regulation</keyword>
<dbReference type="GO" id="GO:0000976">
    <property type="term" value="F:transcription cis-regulatory region binding"/>
    <property type="evidence" value="ECO:0007669"/>
    <property type="project" value="TreeGrafter"/>
</dbReference>
<evidence type="ECO:0000256" key="5">
    <source>
        <dbReference type="ARBA" id="ARBA00023242"/>
    </source>
</evidence>
<name>A0A427XED3_9TREE</name>
<dbReference type="AlphaFoldDB" id="A0A427XED3"/>
<dbReference type="GO" id="GO:0000981">
    <property type="term" value="F:DNA-binding transcription factor activity, RNA polymerase II-specific"/>
    <property type="evidence" value="ECO:0007669"/>
    <property type="project" value="TreeGrafter"/>
</dbReference>
<proteinExistence type="predicted"/>
<evidence type="ECO:0000256" key="2">
    <source>
        <dbReference type="ARBA" id="ARBA00023015"/>
    </source>
</evidence>
<dbReference type="CDD" id="cd12148">
    <property type="entry name" value="fungal_TF_MHR"/>
    <property type="match status" value="1"/>
</dbReference>
<keyword evidence="5" id="KW-0539">Nucleus</keyword>
<dbReference type="GO" id="GO:0006351">
    <property type="term" value="P:DNA-templated transcription"/>
    <property type="evidence" value="ECO:0007669"/>
    <property type="project" value="InterPro"/>
</dbReference>
<organism evidence="8 9">
    <name type="scientific">Apiotrichum porosum</name>
    <dbReference type="NCBI Taxonomy" id="105984"/>
    <lineage>
        <taxon>Eukaryota</taxon>
        <taxon>Fungi</taxon>
        <taxon>Dikarya</taxon>
        <taxon>Basidiomycota</taxon>
        <taxon>Agaricomycotina</taxon>
        <taxon>Tremellomycetes</taxon>
        <taxon>Trichosporonales</taxon>
        <taxon>Trichosporonaceae</taxon>
        <taxon>Apiotrichum</taxon>
    </lineage>
</organism>
<dbReference type="SMART" id="SM00906">
    <property type="entry name" value="Fungal_trans"/>
    <property type="match status" value="1"/>
</dbReference>
<evidence type="ECO:0000256" key="1">
    <source>
        <dbReference type="ARBA" id="ARBA00004123"/>
    </source>
</evidence>
<dbReference type="OrthoDB" id="3163292at2759"/>
<dbReference type="GeneID" id="39588269"/>
<dbReference type="Proteomes" id="UP000279236">
    <property type="component" value="Unassembled WGS sequence"/>
</dbReference>
<keyword evidence="9" id="KW-1185">Reference proteome</keyword>
<protein>
    <recommendedName>
        <fullName evidence="7">Xylanolytic transcriptional activator regulatory domain-containing protein</fullName>
    </recommendedName>
</protein>
<evidence type="ECO:0000256" key="3">
    <source>
        <dbReference type="ARBA" id="ARBA00023125"/>
    </source>
</evidence>
<comment type="caution">
    <text evidence="8">The sequence shown here is derived from an EMBL/GenBank/DDBJ whole genome shotgun (WGS) entry which is preliminary data.</text>
</comment>
<dbReference type="PANTHER" id="PTHR31845:SF19">
    <property type="entry name" value="TRANSCRIPTION FACTOR DOMAIN-CONTAINING PROTEIN"/>
    <property type="match status" value="1"/>
</dbReference>
<dbReference type="RefSeq" id="XP_028472244.1">
    <property type="nucleotide sequence ID" value="XM_028619375.1"/>
</dbReference>
<feature type="region of interest" description="Disordered" evidence="6">
    <location>
        <begin position="55"/>
        <end position="79"/>
    </location>
</feature>
<dbReference type="STRING" id="105984.A0A427XED3"/>
<evidence type="ECO:0000313" key="8">
    <source>
        <dbReference type="EMBL" id="RSH77097.1"/>
    </source>
</evidence>
<evidence type="ECO:0000256" key="4">
    <source>
        <dbReference type="ARBA" id="ARBA00023163"/>
    </source>
</evidence>
<evidence type="ECO:0000256" key="6">
    <source>
        <dbReference type="SAM" id="MobiDB-lite"/>
    </source>
</evidence>
<dbReference type="GO" id="GO:0005634">
    <property type="term" value="C:nucleus"/>
    <property type="evidence" value="ECO:0007669"/>
    <property type="project" value="UniProtKB-SubCell"/>
</dbReference>
<reference evidence="8 9" key="1">
    <citation type="submission" date="2018-11" db="EMBL/GenBank/DDBJ databases">
        <title>Genome sequence of Apiotrichum porosum DSM 27194.</title>
        <authorList>
            <person name="Aliyu H."/>
            <person name="Gorte O."/>
            <person name="Ochsenreither K."/>
        </authorList>
    </citation>
    <scope>NUCLEOTIDE SEQUENCE [LARGE SCALE GENOMIC DNA]</scope>
    <source>
        <strain evidence="8 9">DSM 27194</strain>
    </source>
</reference>
<dbReference type="InterPro" id="IPR007219">
    <property type="entry name" value="XnlR_reg_dom"/>
</dbReference>
<dbReference type="PANTHER" id="PTHR31845">
    <property type="entry name" value="FINGER DOMAIN PROTEIN, PUTATIVE-RELATED"/>
    <property type="match status" value="1"/>
</dbReference>
<feature type="domain" description="Xylanolytic transcriptional activator regulatory" evidence="7">
    <location>
        <begin position="189"/>
        <end position="265"/>
    </location>
</feature>
<dbReference type="InterPro" id="IPR051089">
    <property type="entry name" value="prtT"/>
</dbReference>
<dbReference type="GO" id="GO:0008270">
    <property type="term" value="F:zinc ion binding"/>
    <property type="evidence" value="ECO:0007669"/>
    <property type="project" value="InterPro"/>
</dbReference>
<evidence type="ECO:0000259" key="7">
    <source>
        <dbReference type="SMART" id="SM00906"/>
    </source>
</evidence>
<accession>A0A427XED3</accession>
<evidence type="ECO:0000313" key="9">
    <source>
        <dbReference type="Proteomes" id="UP000279236"/>
    </source>
</evidence>
<dbReference type="Pfam" id="PF04082">
    <property type="entry name" value="Fungal_trans"/>
    <property type="match status" value="1"/>
</dbReference>
<keyword evidence="3" id="KW-0238">DNA-binding</keyword>
<comment type="subcellular location">
    <subcellularLocation>
        <location evidence="1">Nucleus</location>
    </subcellularLocation>
</comment>
<sequence length="531" mass="59706">MANNSGISTGSSLNATVSPTSQTYPSQRGSNHTLNMAEYLDPTDKDMQVCAPKAPWFSNAPARPRRRAPSLDPEIDRVNESDDPVSLRALSEVEANSLVQLFHQRLNPLVAVLDAQLHTMHYLRRTSSVLFSTVLASSSRFFRHDLHPTLLSHARTVLDRALQAGSTDIGVVQSLMVLTYWKDPEDTSGWMKVGMAIRLGYSLFWHIPRTEPLPDDEMEAREILNAERTWFCLFSFDRGQSYVHGLPTVIRLTDHADPEVWSRQHLHLGPSVDMHISASIQLCKLKDHWGEVCESKCSDPAYLELAIETLMTQCDALIHKWFNKEAPPPCFDTDVEHVLLWSILDFMFIMKRFHLDMAPHDQLRLDSCLHIVARVADEVDILASNGMLVIMQDSASCMTSSLVVFMRKLFRFSDRSQKSYILTMLHRILLAHASVTNEDSKTAPAYVARFIRRVLSALSVESRAGSPGPGADLLNGSSHGQEGGVEVDFFAELGLEEFMHVPEYVAQNEADDGRYWANMLLSEVLPRNGDM</sequence>
<dbReference type="EMBL" id="RSCE01000018">
    <property type="protein sequence ID" value="RSH77097.1"/>
    <property type="molecule type" value="Genomic_DNA"/>
</dbReference>
<gene>
    <name evidence="8" type="ORF">EHS24_003726</name>
</gene>
<feature type="region of interest" description="Disordered" evidence="6">
    <location>
        <begin position="1"/>
        <end position="31"/>
    </location>
</feature>